<keyword evidence="2" id="KW-1185">Reference proteome</keyword>
<dbReference type="RefSeq" id="WP_172186656.1">
    <property type="nucleotide sequence ID" value="NZ_CAWPPK010000146.1"/>
</dbReference>
<organism evidence="1 2">
    <name type="scientific">Microcoleus asticus IPMA8</name>
    <dbReference type="NCBI Taxonomy" id="2563858"/>
    <lineage>
        <taxon>Bacteria</taxon>
        <taxon>Bacillati</taxon>
        <taxon>Cyanobacteriota</taxon>
        <taxon>Cyanophyceae</taxon>
        <taxon>Oscillatoriophycideae</taxon>
        <taxon>Oscillatoriales</taxon>
        <taxon>Microcoleaceae</taxon>
        <taxon>Microcoleus</taxon>
        <taxon>Microcoleus asticus</taxon>
    </lineage>
</organism>
<sequence length="118" mass="13854">MTETLTTAERIARLNDQLRQGDTKIGEIRITQAVKALLPEQQQKLLQLLRDFNTFEAGNNPYGERDFISIQLDSKSYFFKIDYFDRKAWLENQEVSSQCPEDPDKTWRVATLMQSNEY</sequence>
<reference evidence="1 2" key="1">
    <citation type="journal article" date="2020" name="Sci. Rep.">
        <title>A novel cyanobacterial geosmin producer, revising GeoA distribution and dispersion patterns in Bacteria.</title>
        <authorList>
            <person name="Churro C."/>
            <person name="Semedo-Aguiar A.P."/>
            <person name="Silva A.D."/>
            <person name="Pereira-Leal J.B."/>
            <person name="Leite R.B."/>
        </authorList>
    </citation>
    <scope>NUCLEOTIDE SEQUENCE [LARGE SCALE GENOMIC DNA]</scope>
    <source>
        <strain evidence="1 2">IPMA8</strain>
    </source>
</reference>
<comment type="caution">
    <text evidence="1">The sequence shown here is derived from an EMBL/GenBank/DDBJ whole genome shotgun (WGS) entry which is preliminary data.</text>
</comment>
<gene>
    <name evidence="1" type="ORF">E5S67_01744</name>
</gene>
<dbReference type="Pfam" id="PF12599">
    <property type="entry name" value="DUF3768"/>
    <property type="match status" value="1"/>
</dbReference>
<proteinExistence type="predicted"/>
<evidence type="ECO:0000313" key="1">
    <source>
        <dbReference type="EMBL" id="NQE34021.1"/>
    </source>
</evidence>
<accession>A0ABX2CUK2</accession>
<dbReference type="InterPro" id="IPR022243">
    <property type="entry name" value="DUF3768"/>
</dbReference>
<evidence type="ECO:0000313" key="2">
    <source>
        <dbReference type="Proteomes" id="UP000702425"/>
    </source>
</evidence>
<name>A0ABX2CUK2_9CYAN</name>
<dbReference type="EMBL" id="SRRZ01000023">
    <property type="protein sequence ID" value="NQE34021.1"/>
    <property type="molecule type" value="Genomic_DNA"/>
</dbReference>
<dbReference type="Proteomes" id="UP000702425">
    <property type="component" value="Unassembled WGS sequence"/>
</dbReference>
<protein>
    <recommendedName>
        <fullName evidence="3">DUF3768 domain-containing protein</fullName>
    </recommendedName>
</protein>
<evidence type="ECO:0008006" key="3">
    <source>
        <dbReference type="Google" id="ProtNLM"/>
    </source>
</evidence>